<sequence>MAKDPLMPKHQGFPLGLPGTQWQFTIRRPNPKVTPLTNWPRHRTMDKTVALADLGFVQALWQFFGTEPFERGNLDGERLCRLFGREVIAAERGFDPQSYFAKLKLNEPLARKNFPEAFEDLKDEQSVAKGLKKKVRE</sequence>
<dbReference type="RefSeq" id="WP_110792575.1">
    <property type="nucleotide sequence ID" value="NZ_QJRY01000005.1"/>
</dbReference>
<evidence type="ECO:0000313" key="2">
    <source>
        <dbReference type="Proteomes" id="UP000247536"/>
    </source>
</evidence>
<accession>A0ABX5NS33</accession>
<organism evidence="1 2">
    <name type="scientific">Rhizobium wuzhouense</name>
    <dbReference type="NCBI Taxonomy" id="1986026"/>
    <lineage>
        <taxon>Bacteria</taxon>
        <taxon>Pseudomonadati</taxon>
        <taxon>Pseudomonadota</taxon>
        <taxon>Alphaproteobacteria</taxon>
        <taxon>Hyphomicrobiales</taxon>
        <taxon>Rhizobiaceae</taxon>
        <taxon>Rhizobium/Agrobacterium group</taxon>
        <taxon>Rhizobium</taxon>
    </lineage>
</organism>
<keyword evidence="2" id="KW-1185">Reference proteome</keyword>
<proteinExistence type="predicted"/>
<gene>
    <name evidence="1" type="ORF">DMY87_15770</name>
</gene>
<dbReference type="EMBL" id="QJRY01000005">
    <property type="protein sequence ID" value="PYB72574.1"/>
    <property type="molecule type" value="Genomic_DNA"/>
</dbReference>
<dbReference type="Proteomes" id="UP000247536">
    <property type="component" value="Unassembled WGS sequence"/>
</dbReference>
<comment type="caution">
    <text evidence="1">The sequence shown here is derived from an EMBL/GenBank/DDBJ whole genome shotgun (WGS) entry which is preliminary data.</text>
</comment>
<protein>
    <submittedName>
        <fullName evidence="1">Uncharacterized protein</fullName>
    </submittedName>
</protein>
<evidence type="ECO:0000313" key="1">
    <source>
        <dbReference type="EMBL" id="PYB72574.1"/>
    </source>
</evidence>
<reference evidence="1 2" key="1">
    <citation type="submission" date="2018-06" db="EMBL/GenBank/DDBJ databases">
        <title>Rhizobium wuzhouense sp. nov., isolated from roots of Oryza officinalis.</title>
        <authorList>
            <person name="Yuan T."/>
        </authorList>
    </citation>
    <scope>NUCLEOTIDE SEQUENCE [LARGE SCALE GENOMIC DNA]</scope>
    <source>
        <strain evidence="1 2">W44</strain>
    </source>
</reference>
<name>A0ABX5NS33_9HYPH</name>